<organism evidence="1 2">
    <name type="scientific">Thalassospira xiamenensis</name>
    <dbReference type="NCBI Taxonomy" id="220697"/>
    <lineage>
        <taxon>Bacteria</taxon>
        <taxon>Pseudomonadati</taxon>
        <taxon>Pseudomonadota</taxon>
        <taxon>Alphaproteobacteria</taxon>
        <taxon>Rhodospirillales</taxon>
        <taxon>Thalassospiraceae</taxon>
        <taxon>Thalassospira</taxon>
    </lineage>
</organism>
<dbReference type="Pfam" id="PF10722">
    <property type="entry name" value="YbjN"/>
    <property type="match status" value="1"/>
</dbReference>
<dbReference type="EMBL" id="OBMM01000003">
    <property type="protein sequence ID" value="SOC20535.1"/>
    <property type="molecule type" value="Genomic_DNA"/>
</dbReference>
<dbReference type="AlphaFoldDB" id="A0A154KQS2"/>
<dbReference type="Proteomes" id="UP000219068">
    <property type="component" value="Unassembled WGS sequence"/>
</dbReference>
<dbReference type="CDD" id="cd17033">
    <property type="entry name" value="DR1245-like"/>
    <property type="match status" value="1"/>
</dbReference>
<evidence type="ECO:0000313" key="2">
    <source>
        <dbReference type="Proteomes" id="UP000219068"/>
    </source>
</evidence>
<dbReference type="InterPro" id="IPR019660">
    <property type="entry name" value="Put_sensory_transdc_reg_YbjN"/>
</dbReference>
<accession>A0A154KQS2</accession>
<reference evidence="1 2" key="1">
    <citation type="submission" date="2017-08" db="EMBL/GenBank/DDBJ databases">
        <authorList>
            <person name="de Groot N.N."/>
        </authorList>
    </citation>
    <scope>NUCLEOTIDE SEQUENCE [LARGE SCALE GENOMIC DNA]</scope>
    <source>
        <strain evidence="1 2">USBA 78</strain>
    </source>
</reference>
<proteinExistence type="predicted"/>
<sequence length="168" mass="19473">MNDHLEDIGDLGDENPLLLVEDIARTNDWHVERRSDDEVVVEIPAHWCTYLVYFTWREDAEALHIACCYDLFVPEPLRPRIYELLAKCNEQLWLGHFGLWLDENMPLFRHTLLFGGDVPPMVEQFEELIDIAVSECERFFPAFNFVLGQGKTPDEALTHSMLEPVGQA</sequence>
<evidence type="ECO:0000313" key="1">
    <source>
        <dbReference type="EMBL" id="SOC20535.1"/>
    </source>
</evidence>
<name>A0A154KQS2_9PROT</name>
<protein>
    <recommendedName>
        <fullName evidence="3">Sensory transduction regulator</fullName>
    </recommendedName>
</protein>
<dbReference type="RefSeq" id="WP_062948045.1">
    <property type="nucleotide sequence ID" value="NZ_JALLPZ010000002.1"/>
</dbReference>
<gene>
    <name evidence="1" type="ORF">SAMN05428964_103140</name>
</gene>
<evidence type="ECO:0008006" key="3">
    <source>
        <dbReference type="Google" id="ProtNLM"/>
    </source>
</evidence>